<accession>A0A9X1UN77</accession>
<sequence length="133" mass="14827">MSLEDRILRSIRRRKGVVILRSELAPLGSTAQAGRVLAKLVQDGKLVRVSKGVYAKTRRNRFTGQLAPAAPFETIAAETFRKLRIDVMPGRLAREYNAGTTTQVPMSGVVCTGKRRISRKIRVGNRTVEYETD</sequence>
<dbReference type="Proteomes" id="UP001139308">
    <property type="component" value="Unassembled WGS sequence"/>
</dbReference>
<keyword evidence="2" id="KW-1185">Reference proteome</keyword>
<name>A0A9X1UN77_9BURK</name>
<organism evidence="1 2">
    <name type="scientific">Paraburkholderia tagetis</name>
    <dbReference type="NCBI Taxonomy" id="2913261"/>
    <lineage>
        <taxon>Bacteria</taxon>
        <taxon>Pseudomonadati</taxon>
        <taxon>Pseudomonadota</taxon>
        <taxon>Betaproteobacteria</taxon>
        <taxon>Burkholderiales</taxon>
        <taxon>Burkholderiaceae</taxon>
        <taxon>Paraburkholderia</taxon>
    </lineage>
</organism>
<gene>
    <name evidence="1" type="ORF">L5014_35140</name>
</gene>
<dbReference type="AlphaFoldDB" id="A0A9X1UN77"/>
<reference evidence="1" key="1">
    <citation type="submission" date="2022-01" db="EMBL/GenBank/DDBJ databases">
        <title>Genome sequence and assembly of Parabukholderia sp. RG36.</title>
        <authorList>
            <person name="Chhetri G."/>
        </authorList>
    </citation>
    <scope>NUCLEOTIDE SEQUENCE</scope>
    <source>
        <strain evidence="1">RG36</strain>
    </source>
</reference>
<comment type="caution">
    <text evidence="1">The sequence shown here is derived from an EMBL/GenBank/DDBJ whole genome shotgun (WGS) entry which is preliminary data.</text>
</comment>
<dbReference type="Pfam" id="PF19570">
    <property type="entry name" value="DUF6088"/>
    <property type="match status" value="1"/>
</dbReference>
<dbReference type="InterPro" id="IPR045738">
    <property type="entry name" value="DUF6088"/>
</dbReference>
<protein>
    <submittedName>
        <fullName evidence="1">Type IV toxin-antitoxin system AbiEi family antitoxin domain-containing protein</fullName>
    </submittedName>
</protein>
<evidence type="ECO:0000313" key="2">
    <source>
        <dbReference type="Proteomes" id="UP001139308"/>
    </source>
</evidence>
<evidence type="ECO:0000313" key="1">
    <source>
        <dbReference type="EMBL" id="MCG5078504.1"/>
    </source>
</evidence>
<dbReference type="EMBL" id="JAKLJA010000062">
    <property type="protein sequence ID" value="MCG5078504.1"/>
    <property type="molecule type" value="Genomic_DNA"/>
</dbReference>
<dbReference type="RefSeq" id="WP_238468486.1">
    <property type="nucleotide sequence ID" value="NZ_JAKLJA010000062.1"/>
</dbReference>
<proteinExistence type="predicted"/>